<dbReference type="InterPro" id="IPR023772">
    <property type="entry name" value="DNA-bd_HTH_TetR-type_CS"/>
</dbReference>
<dbReference type="InterPro" id="IPR009057">
    <property type="entry name" value="Homeodomain-like_sf"/>
</dbReference>
<dbReference type="Pfam" id="PF00440">
    <property type="entry name" value="TetR_N"/>
    <property type="match status" value="1"/>
</dbReference>
<evidence type="ECO:0000313" key="6">
    <source>
        <dbReference type="Proteomes" id="UP000035350"/>
    </source>
</evidence>
<keyword evidence="2 3" id="KW-0238">DNA-binding</keyword>
<dbReference type="PATRIC" id="fig|1396.433.peg.5308"/>
<comment type="caution">
    <text evidence="5">The sequence shown here is derived from an EMBL/GenBank/DDBJ whole genome shotgun (WGS) entry which is preliminary data.</text>
</comment>
<evidence type="ECO:0000256" key="2">
    <source>
        <dbReference type="ARBA" id="ARBA00023125"/>
    </source>
</evidence>
<evidence type="ECO:0000259" key="4">
    <source>
        <dbReference type="PROSITE" id="PS50977"/>
    </source>
</evidence>
<reference evidence="6" key="2">
    <citation type="submission" date="2015-04" db="EMBL/GenBank/DDBJ databases">
        <title>Draft Genome Sequences of Eight Spore-Forming Food Isolates of Bacillus cereus Genome sequencing.</title>
        <authorList>
            <person name="Krawcyk A.O."/>
            <person name="de Jong A."/>
            <person name="Eijlander R.T."/>
            <person name="Berendsen E.M."/>
            <person name="Holsappel S."/>
            <person name="Wells-Bennik M."/>
            <person name="Kuipers O.P."/>
        </authorList>
    </citation>
    <scope>NUCLEOTIDE SEQUENCE [LARGE SCALE GENOMIC DNA]</scope>
    <source>
        <strain evidence="6">B4147</strain>
    </source>
</reference>
<reference evidence="5 6" key="1">
    <citation type="journal article" date="2015" name="Genome Announc.">
        <title>Next-Generation Whole-Genome Sequencing of Eight Strains of Bacillus cereus, Isolated from Food.</title>
        <authorList>
            <person name="Krawczyk A.O."/>
            <person name="de Jong A."/>
            <person name="Eijlander R.T."/>
            <person name="Berendsen E.M."/>
            <person name="Holsappel S."/>
            <person name="Wells-Bennik M.H."/>
            <person name="Kuipers O.P."/>
        </authorList>
    </citation>
    <scope>NUCLEOTIDE SEQUENCE [LARGE SCALE GENOMIC DNA]</scope>
    <source>
        <strain evidence="5 6">B4147</strain>
    </source>
</reference>
<dbReference type="GO" id="GO:0003677">
    <property type="term" value="F:DNA binding"/>
    <property type="evidence" value="ECO:0007669"/>
    <property type="project" value="UniProtKB-UniRule"/>
</dbReference>
<name>A0A0G8C2H7_9BACI</name>
<feature type="DNA-binding region" description="H-T-H motif" evidence="3">
    <location>
        <begin position="32"/>
        <end position="51"/>
    </location>
</feature>
<protein>
    <recommendedName>
        <fullName evidence="4">HTH tetR-type domain-containing protein</fullName>
    </recommendedName>
</protein>
<proteinExistence type="predicted"/>
<dbReference type="PROSITE" id="PS50977">
    <property type="entry name" value="HTH_TETR_2"/>
    <property type="match status" value="1"/>
</dbReference>
<dbReference type="InterPro" id="IPR050624">
    <property type="entry name" value="HTH-type_Tx_Regulator"/>
</dbReference>
<dbReference type="RefSeq" id="WP_046959731.1">
    <property type="nucleotide sequence ID" value="NZ_LCYN01000031.1"/>
</dbReference>
<dbReference type="InterPro" id="IPR001647">
    <property type="entry name" value="HTH_TetR"/>
</dbReference>
<organism evidence="5 6">
    <name type="scientific">Bacillus wiedmannii</name>
    <dbReference type="NCBI Taxonomy" id="1890302"/>
    <lineage>
        <taxon>Bacteria</taxon>
        <taxon>Bacillati</taxon>
        <taxon>Bacillota</taxon>
        <taxon>Bacilli</taxon>
        <taxon>Bacillales</taxon>
        <taxon>Bacillaceae</taxon>
        <taxon>Bacillus</taxon>
        <taxon>Bacillus cereus group</taxon>
    </lineage>
</organism>
<dbReference type="PROSITE" id="PS01081">
    <property type="entry name" value="HTH_TETR_1"/>
    <property type="match status" value="1"/>
</dbReference>
<dbReference type="AlphaFoldDB" id="A0A0G8C2H7"/>
<dbReference type="PRINTS" id="PR00455">
    <property type="entry name" value="HTHTETR"/>
</dbReference>
<accession>A0A0G8C2H7</accession>
<dbReference type="Proteomes" id="UP000035350">
    <property type="component" value="Unassembled WGS sequence"/>
</dbReference>
<gene>
    <name evidence="5" type="ORF">B4147_2577</name>
</gene>
<dbReference type="SUPFAM" id="SSF46689">
    <property type="entry name" value="Homeodomain-like"/>
    <property type="match status" value="1"/>
</dbReference>
<dbReference type="Gene3D" id="1.10.357.10">
    <property type="entry name" value="Tetracycline Repressor, domain 2"/>
    <property type="match status" value="1"/>
</dbReference>
<dbReference type="EMBL" id="LCYN01000031">
    <property type="protein sequence ID" value="KKZ93341.1"/>
    <property type="molecule type" value="Genomic_DNA"/>
</dbReference>
<keyword evidence="1" id="KW-0678">Repressor</keyword>
<evidence type="ECO:0000256" key="3">
    <source>
        <dbReference type="PROSITE-ProRule" id="PRU00335"/>
    </source>
</evidence>
<sequence length="196" mass="22815">MKRISKEPDVRRQELMDIGFELYMKKGMKGFSIKDVVSHAGVATGLFYYYFKSKDNFVDEVLNEFIVKNMELIEEILISNERSVMQKMKDSLNIFWTFIEKLAPYKNVSSFQTEQHFQLEQKLFTRIQPLIQKVIEEGVKTGNFNTDNSLLASGFILYGLSSIAHSEVKLNLDTKQEMVNLVLTTLRYDQREGECI</sequence>
<dbReference type="PANTHER" id="PTHR43479">
    <property type="entry name" value="ACREF/ENVCD OPERON REPRESSOR-RELATED"/>
    <property type="match status" value="1"/>
</dbReference>
<feature type="domain" description="HTH tetR-type" evidence="4">
    <location>
        <begin position="9"/>
        <end position="69"/>
    </location>
</feature>
<evidence type="ECO:0000256" key="1">
    <source>
        <dbReference type="ARBA" id="ARBA00022491"/>
    </source>
</evidence>
<dbReference type="PANTHER" id="PTHR43479:SF21">
    <property type="entry name" value="TRANSCRIPTIONAL REGULATOR, TETR FAMILY"/>
    <property type="match status" value="1"/>
</dbReference>
<evidence type="ECO:0000313" key="5">
    <source>
        <dbReference type="EMBL" id="KKZ93341.1"/>
    </source>
</evidence>